<dbReference type="Proteomes" id="UP000192276">
    <property type="component" value="Unassembled WGS sequence"/>
</dbReference>
<sequence>MKVIALFISVFITVAGYAQNSLNNYKYVLVPEKFEIFKTENQYGLNTLTKMLLEDKGFTVFMANEELPPQLAANKCNALKADLVDKKGFFVTTVTLVLKDCQGNIVFKGKDGKSREKEWQAAYDEALRDSYTALKSAPYSYDSTALQQQVAVAQQQPTQQVQTTAPAPAAQPQATLADITGMLYAQATANGYQLIDTAPKKVLTLLKTSLPDQYIAEGGPAGGIVFKKNEEWIFEYYKDNKLVSQKLNIKF</sequence>
<name>A0A1V9G231_9BACT</name>
<keyword evidence="2" id="KW-1185">Reference proteome</keyword>
<protein>
    <submittedName>
        <fullName evidence="1">Uncharacterized protein</fullName>
    </submittedName>
</protein>
<reference evidence="2" key="1">
    <citation type="submission" date="2016-04" db="EMBL/GenBank/DDBJ databases">
        <authorList>
            <person name="Chen L."/>
            <person name="Zhuang W."/>
            <person name="Wang G."/>
        </authorList>
    </citation>
    <scope>NUCLEOTIDE SEQUENCE [LARGE SCALE GENOMIC DNA]</scope>
    <source>
        <strain evidence="2">208</strain>
    </source>
</reference>
<gene>
    <name evidence="1" type="ORF">A4R26_16355</name>
</gene>
<comment type="caution">
    <text evidence="1">The sequence shown here is derived from an EMBL/GenBank/DDBJ whole genome shotgun (WGS) entry which is preliminary data.</text>
</comment>
<organism evidence="1 2">
    <name type="scientific">Niastella populi</name>
    <dbReference type="NCBI Taxonomy" id="550983"/>
    <lineage>
        <taxon>Bacteria</taxon>
        <taxon>Pseudomonadati</taxon>
        <taxon>Bacteroidota</taxon>
        <taxon>Chitinophagia</taxon>
        <taxon>Chitinophagales</taxon>
        <taxon>Chitinophagaceae</taxon>
        <taxon>Niastella</taxon>
    </lineage>
</organism>
<proteinExistence type="predicted"/>
<dbReference type="AlphaFoldDB" id="A0A1V9G231"/>
<dbReference type="EMBL" id="LWBP01000089">
    <property type="protein sequence ID" value="OQP64617.1"/>
    <property type="molecule type" value="Genomic_DNA"/>
</dbReference>
<evidence type="ECO:0000313" key="2">
    <source>
        <dbReference type="Proteomes" id="UP000192276"/>
    </source>
</evidence>
<dbReference type="STRING" id="550983.A4R26_16355"/>
<evidence type="ECO:0000313" key="1">
    <source>
        <dbReference type="EMBL" id="OQP64617.1"/>
    </source>
</evidence>
<accession>A0A1V9G231</accession>
<dbReference type="RefSeq" id="WP_081163608.1">
    <property type="nucleotide sequence ID" value="NZ_LWBP01000089.1"/>
</dbReference>
<dbReference type="OrthoDB" id="1274006at2"/>